<reference evidence="2" key="1">
    <citation type="submission" date="2018-07" db="EMBL/GenBank/DDBJ databases">
        <authorList>
            <person name="Zhao J."/>
        </authorList>
    </citation>
    <scope>NUCLEOTIDE SEQUENCE [LARGE SCALE GENOMIC DNA]</scope>
    <source>
        <strain evidence="2">GSSD-12</strain>
    </source>
</reference>
<dbReference type="Gene3D" id="2.60.40.1120">
    <property type="entry name" value="Carboxypeptidase-like, regulatory domain"/>
    <property type="match status" value="1"/>
</dbReference>
<dbReference type="RefSeq" id="WP_114660950.1">
    <property type="nucleotide sequence ID" value="NZ_CP031194.1"/>
</dbReference>
<evidence type="ECO:0000313" key="1">
    <source>
        <dbReference type="EMBL" id="AXG79621.1"/>
    </source>
</evidence>
<organism evidence="1 2">
    <name type="scientific">Streptomyces paludis</name>
    <dbReference type="NCBI Taxonomy" id="2282738"/>
    <lineage>
        <taxon>Bacteria</taxon>
        <taxon>Bacillati</taxon>
        <taxon>Actinomycetota</taxon>
        <taxon>Actinomycetes</taxon>
        <taxon>Kitasatosporales</taxon>
        <taxon>Streptomycetaceae</taxon>
        <taxon>Streptomyces</taxon>
    </lineage>
</organism>
<accession>A0A345HSE7</accession>
<dbReference type="KEGG" id="spad:DVK44_20415"/>
<keyword evidence="1" id="KW-0378">Hydrolase</keyword>
<dbReference type="Proteomes" id="UP000253868">
    <property type="component" value="Chromosome"/>
</dbReference>
<gene>
    <name evidence="1" type="ORF">DVK44_20415</name>
</gene>
<dbReference type="SUPFAM" id="SSF49452">
    <property type="entry name" value="Starch-binding domain-like"/>
    <property type="match status" value="1"/>
</dbReference>
<dbReference type="GO" id="GO:0004180">
    <property type="term" value="F:carboxypeptidase activity"/>
    <property type="evidence" value="ECO:0007669"/>
    <property type="project" value="UniProtKB-KW"/>
</dbReference>
<keyword evidence="1" id="KW-0645">Protease</keyword>
<dbReference type="InterPro" id="IPR013784">
    <property type="entry name" value="Carb-bd-like_fold"/>
</dbReference>
<keyword evidence="2" id="KW-1185">Reference proteome</keyword>
<evidence type="ECO:0000313" key="2">
    <source>
        <dbReference type="Proteomes" id="UP000253868"/>
    </source>
</evidence>
<dbReference type="Pfam" id="PF13620">
    <property type="entry name" value="CarboxypepD_reg"/>
    <property type="match status" value="1"/>
</dbReference>
<dbReference type="GO" id="GO:0030246">
    <property type="term" value="F:carbohydrate binding"/>
    <property type="evidence" value="ECO:0007669"/>
    <property type="project" value="InterPro"/>
</dbReference>
<dbReference type="EMBL" id="CP031194">
    <property type="protein sequence ID" value="AXG79621.1"/>
    <property type="molecule type" value="Genomic_DNA"/>
</dbReference>
<proteinExistence type="predicted"/>
<keyword evidence="1" id="KW-0121">Carboxypeptidase</keyword>
<sequence>MSPTNPAPRPAGVIRGIVLDAAGAPAPGVRVAITDGPVPVPDVAALTDGDGRFALAAPADGTYSVSCYDHSATGPAGTATARVTVIAGAAVGPADTEVRLRLGRP</sequence>
<name>A0A345HSE7_9ACTN</name>
<protein>
    <submittedName>
        <fullName evidence="1">Carboxypeptidase regulatory-like domain-containing protein</fullName>
    </submittedName>
</protein>
<dbReference type="OrthoDB" id="4231242at2"/>
<dbReference type="AlphaFoldDB" id="A0A345HSE7"/>